<evidence type="ECO:0000313" key="4">
    <source>
        <dbReference type="Proteomes" id="UP000249165"/>
    </source>
</evidence>
<dbReference type="EMBL" id="QLMG01000061">
    <property type="protein sequence ID" value="RAK09938.1"/>
    <property type="molecule type" value="Genomic_DNA"/>
</dbReference>
<dbReference type="Proteomes" id="UP000249165">
    <property type="component" value="Unassembled WGS sequence"/>
</dbReference>
<evidence type="ECO:0000313" key="3">
    <source>
        <dbReference type="EMBL" id="RAK09938.1"/>
    </source>
</evidence>
<dbReference type="AlphaFoldDB" id="A0A327XLF0"/>
<dbReference type="RefSeq" id="WP_009503059.1">
    <property type="nucleotide sequence ID" value="NZ_LIQE01000067.1"/>
</dbReference>
<protein>
    <recommendedName>
        <fullName evidence="5">Glycosyl transferase family 2</fullName>
    </recommendedName>
</protein>
<evidence type="ECO:0000256" key="1">
    <source>
        <dbReference type="SAM" id="MobiDB-lite"/>
    </source>
</evidence>
<name>A0A327XLF0_9RHOB</name>
<proteinExistence type="predicted"/>
<feature type="region of interest" description="Disordered" evidence="1">
    <location>
        <begin position="322"/>
        <end position="343"/>
    </location>
</feature>
<gene>
    <name evidence="3" type="ORF">ATI53_106114</name>
</gene>
<organism evidence="3 4">
    <name type="scientific">Salipiger aestuarii</name>
    <dbReference type="NCBI Taxonomy" id="568098"/>
    <lineage>
        <taxon>Bacteria</taxon>
        <taxon>Pseudomonadati</taxon>
        <taxon>Pseudomonadota</taxon>
        <taxon>Alphaproteobacteria</taxon>
        <taxon>Rhodobacterales</taxon>
        <taxon>Roseobacteraceae</taxon>
        <taxon>Salipiger</taxon>
    </lineage>
</organism>
<evidence type="ECO:0008006" key="5">
    <source>
        <dbReference type="Google" id="ProtNLM"/>
    </source>
</evidence>
<comment type="caution">
    <text evidence="3">The sequence shown here is derived from an EMBL/GenBank/DDBJ whole genome shotgun (WGS) entry which is preliminary data.</text>
</comment>
<feature type="transmembrane region" description="Helical" evidence="2">
    <location>
        <begin position="266"/>
        <end position="286"/>
    </location>
</feature>
<reference evidence="3 4" key="1">
    <citation type="submission" date="2018-06" db="EMBL/GenBank/DDBJ databases">
        <title>Genomic Encyclopedia of Archaeal and Bacterial Type Strains, Phase II (KMG-II): from individual species to whole genera.</title>
        <authorList>
            <person name="Goeker M."/>
        </authorList>
    </citation>
    <scope>NUCLEOTIDE SEQUENCE [LARGE SCALE GENOMIC DNA]</scope>
    <source>
        <strain evidence="3 4">DSM 22011</strain>
    </source>
</reference>
<dbReference type="OrthoDB" id="7408328at2"/>
<keyword evidence="4" id="KW-1185">Reference proteome</keyword>
<keyword evidence="2" id="KW-0812">Transmembrane</keyword>
<keyword evidence="2" id="KW-1133">Transmembrane helix</keyword>
<keyword evidence="2" id="KW-0472">Membrane</keyword>
<feature type="transmembrane region" description="Helical" evidence="2">
    <location>
        <begin position="225"/>
        <end position="254"/>
    </location>
</feature>
<evidence type="ECO:0000256" key="2">
    <source>
        <dbReference type="SAM" id="Phobius"/>
    </source>
</evidence>
<sequence length="343" mass="37294">MTRIENRREDILVSVCFSDLPSDPETFAALRALADRLDARFRFREIIVVADADTHEAYFPLVQAVANLRLLAVQPGCGYYDKRIVAAEEAIGDVVLLTRSEDIGFLDPVAMVERAVAGNRAILGVRPAPALARKGLWAPVTVLGRMTGFKVGPRDLQTIALPRTMLNQLLAHPNPDLALRFPPRDPRFPLAFLEAAPGIAQSRGSTLLQRVQLVQKLLIHLAPALLSVVTITAALLALLGVAFVIYVLGAWVLVDELAPGWLTTSMMLSLTACFLGVSILGLSLGLQQIIARQDQGTLGNLAREVNRIDLFGQVASDLNVDHDSLPPQPAPRPMETSDVRQRG</sequence>
<accession>A0A327XLF0</accession>